<evidence type="ECO:0000256" key="1">
    <source>
        <dbReference type="SAM" id="Phobius"/>
    </source>
</evidence>
<evidence type="ECO:0000313" key="4">
    <source>
        <dbReference type="Proteomes" id="UP000027466"/>
    </source>
</evidence>
<dbReference type="EMBL" id="JFHC01000003">
    <property type="protein sequence ID" value="KDR44152.1"/>
    <property type="molecule type" value="Genomic_DNA"/>
</dbReference>
<dbReference type="InterPro" id="IPR046867">
    <property type="entry name" value="AldOxase/xan_DH_MoCoBD2"/>
</dbReference>
<dbReference type="Proteomes" id="UP000027466">
    <property type="component" value="Unassembled WGS sequence"/>
</dbReference>
<keyword evidence="1" id="KW-0812">Transmembrane</keyword>
<feature type="domain" description="Aldehyde oxidase/xanthine dehydrogenase a/b hammerhead" evidence="2">
    <location>
        <begin position="245"/>
        <end position="323"/>
    </location>
</feature>
<dbReference type="PANTHER" id="PTHR47495:SF2">
    <property type="entry name" value="ALDEHYDE DEHYDROGENASE"/>
    <property type="match status" value="1"/>
</dbReference>
<evidence type="ECO:0000313" key="3">
    <source>
        <dbReference type="EMBL" id="KDR44152.1"/>
    </source>
</evidence>
<dbReference type="InterPro" id="IPR037165">
    <property type="entry name" value="AldOxase/xan_DH_Mopterin-bd_sf"/>
</dbReference>
<dbReference type="Pfam" id="PF20256">
    <property type="entry name" value="MoCoBD_2"/>
    <property type="match status" value="2"/>
</dbReference>
<protein>
    <submittedName>
        <fullName evidence="3">Aldehyde dehydrogenase</fullName>
    </submittedName>
</protein>
<feature type="transmembrane region" description="Helical" evidence="1">
    <location>
        <begin position="43"/>
        <end position="64"/>
    </location>
</feature>
<sequence>MSRQHPVATHDDRGVASASAFPCDRAANAVIAVPPDSTSRRNFLRIIAGGGGGLLLGVALPMLAPANEIVADNSTDGDFAPDAFIRIAPSGQVTFVMPRVEMGQGTYTSISMLIAEELEISLADVRLEHAPADDVLYRDPVIGSQITGASASIRGAWLPMRKAGATCRTLLVNAAAQSWNVDPSTCKAENGTVTHPPTGRRTTYGDLSGRAATLPIPQKVTLKDPHDFRLVGTPVKRLDSPDKVAGRAVFGIDVAVPGMLIATVAASPVVGGKLRAVDDRRARQITGVRQIVSIDNAVAVVADDMWAAKRGLSALKLEWDEGENAGFSNATLIARMEQAAASNGVIAQKIGDASAALRGNGKHIEARYELPFLAHATMEPMNCTVHVTPDSCDVWVGTQVPARAQETAAAITGLPKEKVKVHGQYLGGGFGRRLEVDYVTQSVSFARQVQGPVKFIWTREEDIQHDIPRTYYLNRLEAVLDARGMPLAWTHKVTGAAVMARYLPSTFKNGVDPDAVNGATNLLYAIPNVQINYVRVETPMPIGKWRGVGPTHNVFVVESFIDELANTAQKDPYEYRRSLLANQPRANTVLELAAQKAGWDQPLKAGRAGVRAGRGISVQFAFASYLSQVAEVEVDENGEVRIRRVVCAVDCGHVVNPDIVRAQIESGVIFGCSAVLWGKITFRNGRIEQGNFNDYRVMRINEAPAIEVHIVRSAEPPGGIGEAATSALFPAVGNAVAAATGKRIRKLPIDPALIKA</sequence>
<keyword evidence="4" id="KW-1185">Reference proteome</keyword>
<dbReference type="GO" id="GO:0016491">
    <property type="term" value="F:oxidoreductase activity"/>
    <property type="evidence" value="ECO:0007669"/>
    <property type="project" value="InterPro"/>
</dbReference>
<comment type="caution">
    <text evidence="3">The sequence shown here is derived from an EMBL/GenBank/DDBJ whole genome shotgun (WGS) entry which is preliminary data.</text>
</comment>
<dbReference type="SUPFAM" id="SSF56003">
    <property type="entry name" value="Molybdenum cofactor-binding domain"/>
    <property type="match status" value="2"/>
</dbReference>
<dbReference type="InterPro" id="IPR008274">
    <property type="entry name" value="AldOxase/xan_DH_MoCoBD1"/>
</dbReference>
<name>A0A069PUR3_9BURK</name>
<organism evidence="3 4">
    <name type="scientific">Caballeronia glathei</name>
    <dbReference type="NCBI Taxonomy" id="60547"/>
    <lineage>
        <taxon>Bacteria</taxon>
        <taxon>Pseudomonadati</taxon>
        <taxon>Pseudomonadota</taxon>
        <taxon>Betaproteobacteria</taxon>
        <taxon>Burkholderiales</taxon>
        <taxon>Burkholderiaceae</taxon>
        <taxon>Caballeronia</taxon>
    </lineage>
</organism>
<dbReference type="Pfam" id="PF02738">
    <property type="entry name" value="MoCoBD_1"/>
    <property type="match status" value="1"/>
</dbReference>
<dbReference type="RefSeq" id="WP_081867967.1">
    <property type="nucleotide sequence ID" value="NZ_CADFFX010000002.1"/>
</dbReference>
<reference evidence="3 4" key="1">
    <citation type="submission" date="2014-03" db="EMBL/GenBank/DDBJ databases">
        <title>Draft Genome Sequences of Four Burkholderia Strains.</title>
        <authorList>
            <person name="Liu X.Y."/>
            <person name="Li C.X."/>
            <person name="Xu J.H."/>
        </authorList>
    </citation>
    <scope>NUCLEOTIDE SEQUENCE [LARGE SCALE GENOMIC DNA]</scope>
    <source>
        <strain evidence="3 4">DSM 50014</strain>
    </source>
</reference>
<dbReference type="InterPro" id="IPR052516">
    <property type="entry name" value="N-heterocyclic_Hydroxylase"/>
</dbReference>
<keyword evidence="1" id="KW-1133">Transmembrane helix</keyword>
<dbReference type="AlphaFoldDB" id="A0A069PUR3"/>
<dbReference type="InterPro" id="IPR012368">
    <property type="entry name" value="OxRdtase_Mopterin-bd_su_IorB"/>
</dbReference>
<keyword evidence="1" id="KW-0472">Membrane</keyword>
<dbReference type="SMART" id="SM01008">
    <property type="entry name" value="Ald_Xan_dh_C"/>
    <property type="match status" value="1"/>
</dbReference>
<dbReference type="PANTHER" id="PTHR47495">
    <property type="entry name" value="ALDEHYDE DEHYDROGENASE"/>
    <property type="match status" value="1"/>
</dbReference>
<dbReference type="InterPro" id="IPR006311">
    <property type="entry name" value="TAT_signal"/>
</dbReference>
<proteinExistence type="predicted"/>
<dbReference type="InterPro" id="IPR000674">
    <property type="entry name" value="Ald_Oxase/Xan_DH_a/b"/>
</dbReference>
<gene>
    <name evidence="3" type="ORF">BG61_18955</name>
</gene>
<accession>A0A069PUR3</accession>
<evidence type="ECO:0000259" key="2">
    <source>
        <dbReference type="SMART" id="SM01008"/>
    </source>
</evidence>
<dbReference type="Gene3D" id="3.30.365.10">
    <property type="entry name" value="Aldehyde oxidase/xanthine dehydrogenase, molybdopterin binding domain"/>
    <property type="match status" value="4"/>
</dbReference>
<dbReference type="Gene3D" id="3.90.1170.50">
    <property type="entry name" value="Aldehyde oxidase/xanthine dehydrogenase, a/b hammerhead"/>
    <property type="match status" value="1"/>
</dbReference>
<dbReference type="PIRSF" id="PIRSF036389">
    <property type="entry name" value="IOR_B"/>
    <property type="match status" value="1"/>
</dbReference>
<dbReference type="PROSITE" id="PS51318">
    <property type="entry name" value="TAT"/>
    <property type="match status" value="1"/>
</dbReference>
<dbReference type="STRING" id="60547.GCA_000751215_04268"/>